<feature type="region of interest" description="Disordered" evidence="1">
    <location>
        <begin position="80"/>
        <end position="103"/>
    </location>
</feature>
<dbReference type="OrthoDB" id="2290736at2759"/>
<feature type="compositionally biased region" description="Basic residues" evidence="1">
    <location>
        <begin position="204"/>
        <end position="213"/>
    </location>
</feature>
<reference evidence="3" key="1">
    <citation type="submission" date="2016-04" db="EMBL/GenBank/DDBJ databases">
        <authorList>
            <person name="Evans L.H."/>
            <person name="Alamgir A."/>
            <person name="Owens N."/>
            <person name="Weber N.D."/>
            <person name="Virtaneva K."/>
            <person name="Barbian K."/>
            <person name="Babar A."/>
            <person name="Rosenke K."/>
        </authorList>
    </citation>
    <scope>NUCLEOTIDE SEQUENCE [LARGE SCALE GENOMIC DNA]</scope>
    <source>
        <strain evidence="3">CBS 101.48</strain>
    </source>
</reference>
<dbReference type="Proteomes" id="UP000078561">
    <property type="component" value="Unassembled WGS sequence"/>
</dbReference>
<keyword evidence="2" id="KW-1133">Transmembrane helix</keyword>
<feature type="region of interest" description="Disordered" evidence="1">
    <location>
        <begin position="145"/>
        <end position="169"/>
    </location>
</feature>
<keyword evidence="4" id="KW-1185">Reference proteome</keyword>
<feature type="transmembrane region" description="Helical" evidence="2">
    <location>
        <begin position="471"/>
        <end position="491"/>
    </location>
</feature>
<keyword evidence="2" id="KW-0812">Transmembrane</keyword>
<evidence type="ECO:0000313" key="3">
    <source>
        <dbReference type="EMBL" id="SAM01517.1"/>
    </source>
</evidence>
<feature type="region of interest" description="Disordered" evidence="1">
    <location>
        <begin position="192"/>
        <end position="221"/>
    </location>
</feature>
<dbReference type="AlphaFoldDB" id="A0A168NZS8"/>
<organism evidence="3">
    <name type="scientific">Absidia glauca</name>
    <name type="common">Pin mould</name>
    <dbReference type="NCBI Taxonomy" id="4829"/>
    <lineage>
        <taxon>Eukaryota</taxon>
        <taxon>Fungi</taxon>
        <taxon>Fungi incertae sedis</taxon>
        <taxon>Mucoromycota</taxon>
        <taxon>Mucoromycotina</taxon>
        <taxon>Mucoromycetes</taxon>
        <taxon>Mucorales</taxon>
        <taxon>Cunninghamellaceae</taxon>
        <taxon>Absidia</taxon>
    </lineage>
</organism>
<gene>
    <name evidence="3" type="primary">ABSGL_07258.1 scaffold 8717</name>
</gene>
<dbReference type="InParanoid" id="A0A168NZS8"/>
<keyword evidence="2" id="KW-0472">Membrane</keyword>
<evidence type="ECO:0000313" key="4">
    <source>
        <dbReference type="Proteomes" id="UP000078561"/>
    </source>
</evidence>
<feature type="transmembrane region" description="Helical" evidence="2">
    <location>
        <begin position="498"/>
        <end position="514"/>
    </location>
</feature>
<sequence length="515" mass="58415">MEYHEVQRLITHYKSRWNSTINATKSVISTGLHDVSDHSSVDYSSDESSSLDSHHSFFLQNIIPSAAATTSMRRYYPLPSASPLPQKKQPSQIISKPVMSKRGSSTSLSMKFVHGVHLLKHKVVSLSSSSGYSFASNESMYSSYDDSYSMTHPPSSSSSGDPPRNKIAPSEIYNHHMTKQQEPREQIPTVHRLAPPQSSPIPKATKKHRKPGRRSSPPQIINNRWNAYQPRSHFYPLITRSRSTSAAIYGFFSNNNGNKRTLSPLAGNRRSMVRKRFDSIWKRRLFKSVATPRPSRKLIIQSPDTPTLKTTTVLLSQNMADSNLHYDGLETPRSILPIHHCTSRPASTLFMHLSESIQRLQCLVDIEVQSVEDHQRDIGFFTAQLDQLNHDVQYMNKKVAGLSTNIETDLDPIEEEIQHTIPLLNQLLIKHHHIVSRFTQEVLKDTAKKTFIKLQSEIKSAECHIQRWDLITHWAFVVSMILLVCILALFLMQSIGPNLALIFFFVLAPVLYGTS</sequence>
<proteinExistence type="predicted"/>
<dbReference type="EMBL" id="LT553527">
    <property type="protein sequence ID" value="SAM01517.1"/>
    <property type="molecule type" value="Genomic_DNA"/>
</dbReference>
<name>A0A168NZS8_ABSGL</name>
<evidence type="ECO:0000256" key="2">
    <source>
        <dbReference type="SAM" id="Phobius"/>
    </source>
</evidence>
<feature type="compositionally biased region" description="Low complexity" evidence="1">
    <location>
        <begin position="145"/>
        <end position="162"/>
    </location>
</feature>
<protein>
    <submittedName>
        <fullName evidence="3">Uncharacterized protein</fullName>
    </submittedName>
</protein>
<accession>A0A168NZS8</accession>
<evidence type="ECO:0000256" key="1">
    <source>
        <dbReference type="SAM" id="MobiDB-lite"/>
    </source>
</evidence>